<name>A0A8J4BT78_9CHLO</name>
<feature type="non-terminal residue" evidence="2">
    <location>
        <position position="1"/>
    </location>
</feature>
<accession>A0A8J4BT78</accession>
<feature type="region of interest" description="Disordered" evidence="1">
    <location>
        <begin position="34"/>
        <end position="74"/>
    </location>
</feature>
<sequence length="146" mass="14946">SLGTAPPAAPLTPPRVHYLSPAIWAATNTTSWVDPSSHVAPNDAADPATTAADADDDAEATDATDATEATEATTSTIPCGHVFIGGRHFLLEAPLPVPPIDLDFGSAVPSAFPDFGSAVPSAFPDFASAIPPISPTFTVFTDFTLE</sequence>
<organism evidence="2 3">
    <name type="scientific">Volvox africanus</name>
    <dbReference type="NCBI Taxonomy" id="51714"/>
    <lineage>
        <taxon>Eukaryota</taxon>
        <taxon>Viridiplantae</taxon>
        <taxon>Chlorophyta</taxon>
        <taxon>core chlorophytes</taxon>
        <taxon>Chlorophyceae</taxon>
        <taxon>CS clade</taxon>
        <taxon>Chlamydomonadales</taxon>
        <taxon>Volvocaceae</taxon>
        <taxon>Volvox</taxon>
    </lineage>
</organism>
<dbReference type="Proteomes" id="UP000747399">
    <property type="component" value="Unassembled WGS sequence"/>
</dbReference>
<protein>
    <submittedName>
        <fullName evidence="2">Uncharacterized protein</fullName>
    </submittedName>
</protein>
<reference evidence="2" key="1">
    <citation type="journal article" date="2021" name="Proc. Natl. Acad. Sci. U.S.A.">
        <title>Three genomes in the algal genus Volvox reveal the fate of a haploid sex-determining region after a transition to homothallism.</title>
        <authorList>
            <person name="Yamamoto K."/>
            <person name="Hamaji T."/>
            <person name="Kawai-Toyooka H."/>
            <person name="Matsuzaki R."/>
            <person name="Takahashi F."/>
            <person name="Nishimura Y."/>
            <person name="Kawachi M."/>
            <person name="Noguchi H."/>
            <person name="Minakuchi Y."/>
            <person name="Umen J.G."/>
            <person name="Toyoda A."/>
            <person name="Nozaki H."/>
        </authorList>
    </citation>
    <scope>NUCLEOTIDE SEQUENCE</scope>
    <source>
        <strain evidence="2">NIES-3780</strain>
    </source>
</reference>
<keyword evidence="3" id="KW-1185">Reference proteome</keyword>
<dbReference type="EMBL" id="BNCO01000292">
    <property type="protein sequence ID" value="GIL68997.1"/>
    <property type="molecule type" value="Genomic_DNA"/>
</dbReference>
<gene>
    <name evidence="2" type="ORF">Vafri_22305</name>
</gene>
<evidence type="ECO:0000256" key="1">
    <source>
        <dbReference type="SAM" id="MobiDB-lite"/>
    </source>
</evidence>
<evidence type="ECO:0000313" key="3">
    <source>
        <dbReference type="Proteomes" id="UP000747399"/>
    </source>
</evidence>
<comment type="caution">
    <text evidence="2">The sequence shown here is derived from an EMBL/GenBank/DDBJ whole genome shotgun (WGS) entry which is preliminary data.</text>
</comment>
<evidence type="ECO:0000313" key="2">
    <source>
        <dbReference type="EMBL" id="GIL68997.1"/>
    </source>
</evidence>
<feature type="non-terminal residue" evidence="2">
    <location>
        <position position="146"/>
    </location>
</feature>
<feature type="compositionally biased region" description="Low complexity" evidence="1">
    <location>
        <begin position="43"/>
        <end position="52"/>
    </location>
</feature>
<dbReference type="AlphaFoldDB" id="A0A8J4BT78"/>
<proteinExistence type="predicted"/>
<feature type="compositionally biased region" description="Acidic residues" evidence="1">
    <location>
        <begin position="53"/>
        <end position="62"/>
    </location>
</feature>
<feature type="compositionally biased region" description="Low complexity" evidence="1">
    <location>
        <begin position="63"/>
        <end position="74"/>
    </location>
</feature>